<dbReference type="GO" id="GO:0009190">
    <property type="term" value="P:cyclic nucleotide biosynthetic process"/>
    <property type="evidence" value="ECO:0007669"/>
    <property type="project" value="InterPro"/>
</dbReference>
<dbReference type="GO" id="GO:0005737">
    <property type="term" value="C:cytoplasm"/>
    <property type="evidence" value="ECO:0007669"/>
    <property type="project" value="TreeGrafter"/>
</dbReference>
<evidence type="ECO:0000256" key="2">
    <source>
        <dbReference type="ARBA" id="ARBA00022840"/>
    </source>
</evidence>
<reference evidence="5" key="1">
    <citation type="journal article" date="2020" name="J. Eukaryot. Microbiol.">
        <title>De novo Sequencing, Assembly and Annotation of the Transcriptome for the Free-Living Testate Amoeba Arcella intermedia.</title>
        <authorList>
            <person name="Ribeiro G.M."/>
            <person name="Porfirio-Sousa A.L."/>
            <person name="Maurer-Alcala X.X."/>
            <person name="Katz L.A."/>
            <person name="Lahr D.J.G."/>
        </authorList>
    </citation>
    <scope>NUCLEOTIDE SEQUENCE</scope>
</reference>
<proteinExistence type="predicted"/>
<dbReference type="Pfam" id="PF00211">
    <property type="entry name" value="Guanylate_cyc"/>
    <property type="match status" value="1"/>
</dbReference>
<dbReference type="SUPFAM" id="SSF48452">
    <property type="entry name" value="TPR-like"/>
    <property type="match status" value="1"/>
</dbReference>
<feature type="region of interest" description="Disordered" evidence="3">
    <location>
        <begin position="448"/>
        <end position="469"/>
    </location>
</feature>
<accession>A0A6B2KWP3</accession>
<dbReference type="GO" id="GO:0005524">
    <property type="term" value="F:ATP binding"/>
    <property type="evidence" value="ECO:0007669"/>
    <property type="project" value="UniProtKB-KW"/>
</dbReference>
<dbReference type="InterPro" id="IPR029787">
    <property type="entry name" value="Nucleotide_cyclase"/>
</dbReference>
<name>A0A6B2KWP3_9EUKA</name>
<dbReference type="SMART" id="SM00044">
    <property type="entry name" value="CYCc"/>
    <property type="match status" value="1"/>
</dbReference>
<evidence type="ECO:0000256" key="1">
    <source>
        <dbReference type="ARBA" id="ARBA00022741"/>
    </source>
</evidence>
<feature type="compositionally biased region" description="Basic and acidic residues" evidence="3">
    <location>
        <begin position="621"/>
        <end position="630"/>
    </location>
</feature>
<evidence type="ECO:0000256" key="3">
    <source>
        <dbReference type="SAM" id="MobiDB-lite"/>
    </source>
</evidence>
<evidence type="ECO:0000259" key="4">
    <source>
        <dbReference type="PROSITE" id="PS50125"/>
    </source>
</evidence>
<feature type="region of interest" description="Disordered" evidence="3">
    <location>
        <begin position="485"/>
        <end position="555"/>
    </location>
</feature>
<dbReference type="CDD" id="cd07302">
    <property type="entry name" value="CHD"/>
    <property type="match status" value="2"/>
</dbReference>
<protein>
    <recommendedName>
        <fullName evidence="4">Guanylate cyclase domain-containing protein</fullName>
    </recommendedName>
</protein>
<sequence length="1554" mass="175108">MNDYFGKLISLIQDHGGDIVKFAGDALLAVWPTENEEDLPSMILLACQCAVDMQELNDFSVKEGVLKVHSGIGVGKMWGMHVGGVNGSIEFLVAGDVLEQMASCEGAAAPGEVFISGECWKIVRDRLVVTVDEALTYNDPLLKSLKIGTAKQDGNGRTVLCCELNLMLQNISMAQAASPPNFRLEGIHARIEKPDKLPPFTVNPELLESYVPKAVTKRLSAEGKLSSTIGEFRSVSVIFVNLKLPFTAKSSLDLVQSCMIQMQQAVYEYEGTVRQFLFDDKGSVLIACFGVPPFAHEDNQYRAVKTGLKIHKELLQLNVKNSIGITTGKVFCGTVGTANRREYAVVGDVVNLSARLMAAAKGRVWCDQETYKLCCDQTSSQAPFNTNLPEITVKGKSFPIQVYEPLDDDEEGKILNPSSIVQNIGMIGRDEELNSMLQAYGSRCETRFRKGKSRNSKKTDSLMIPHSETDKSILNQSIVIDIRDSTPKRLKSKRTNQHTRTCSNEAEYDPNAPLRRAVSNLEPQTTTTPTKKLRRKTRKREDEVEGMNESPPRLKLESLEEFPVKPKFGLPSSPSLSLNNVDLVASVDLVMTPERFDDKRIKRIASNSKAKRHSSNHNRRGRVEDLFDEKETEKEDHPVLVIREDVRKSAHKDINTIIISGQPGIGKTTLIKSFMHTLPKHRLLFATATKLGANTAYHAWREIFFSVLNLESTSNQGDLAKEVSSAVATTVDRKMVELLPLLNPILQLEIPETATTQELSPDLRIESTRELLIALLVSSPFRVIVIDNCSWLDSASWGLALSIAQDVKIKNILLVLSGRPITGEPAYSLLANSKKTLQIKLEPMDVNQSVNFMCQRLQVKSIPLEVEEVLKTKAQGIPMVLEELAVVLTEFVENGKCILTLEQEKTLQKVFSDAKPLIALVTTKLDRLEQMELEILQMASVIGVTFSLKLLRIVLGENIKKKELMSCLKHLTELNILIKERERYYTFSNNFTVEVVYDQLLFQQKVPIHKRIAEWYEVGQIEGNETVLAHHWKRAENIKKAIMYYDKGGQKAMENYANREAVQLFSEALELVRSNKTEFSVEDIKKMVLWQRQLGQSYYNLGKFERATTHLEDALVLLKQPLPSTAVSQWAYVKVKGKNALKDEDSIRDMVLIFNCLAKVNFYRCEKKIIAYCNKQALKFSLQSNLKKELCETYANCILGATLSKKNKKSAIEFMKLGKSMAEMTHAPLTQLQLNSGMYYSGVGNWNLAHESYASAIASAKVLKDFRRLEEAYIFDSVTFSIRGDSKKSSEGLKEAYDSSVRRGDIQMQILALIAKMYDDYIFGRREELLKKLELLKDSLGSIDKDSYILDMACKINYYSLKAICYVYKGILSKAFESAKTALNEISKTSPTMFINFVGYSIVPEVFLLILQWVQVTQNPNSTGNHALKTKDWNWEKSALSSPKLPATAKLVAKVTKSLACLQKFCDVFEFARSRYFLLNGVYETEKVEKTYTYYQESIEAARKLDMDYDLYLAYYVFGSKFLIEEGAKSKYLQDAKDGLVKMNVDYEQLLLKF</sequence>
<dbReference type="InterPro" id="IPR027417">
    <property type="entry name" value="P-loop_NTPase"/>
</dbReference>
<dbReference type="InterPro" id="IPR011990">
    <property type="entry name" value="TPR-like_helical_dom_sf"/>
</dbReference>
<dbReference type="SUPFAM" id="SSF52540">
    <property type="entry name" value="P-loop containing nucleoside triphosphate hydrolases"/>
    <property type="match status" value="1"/>
</dbReference>
<dbReference type="PROSITE" id="PS50125">
    <property type="entry name" value="GUANYLATE_CYCLASE_2"/>
    <property type="match status" value="2"/>
</dbReference>
<feature type="compositionally biased region" description="Basic residues" evidence="3">
    <location>
        <begin position="488"/>
        <end position="497"/>
    </location>
</feature>
<keyword evidence="2" id="KW-0067">ATP-binding</keyword>
<dbReference type="EMBL" id="GIBP01000039">
    <property type="protein sequence ID" value="NDV29008.1"/>
    <property type="molecule type" value="Transcribed_RNA"/>
</dbReference>
<dbReference type="InterPro" id="IPR001054">
    <property type="entry name" value="A/G_cyclase"/>
</dbReference>
<dbReference type="InterPro" id="IPR041664">
    <property type="entry name" value="AAA_16"/>
</dbReference>
<dbReference type="Gene3D" id="3.40.50.300">
    <property type="entry name" value="P-loop containing nucleotide triphosphate hydrolases"/>
    <property type="match status" value="1"/>
</dbReference>
<dbReference type="PANTHER" id="PTHR16305">
    <property type="entry name" value="TESTICULAR SOLUBLE ADENYLYL CYCLASE"/>
    <property type="match status" value="1"/>
</dbReference>
<feature type="compositionally biased region" description="Basic residues" evidence="3">
    <location>
        <begin position="609"/>
        <end position="620"/>
    </location>
</feature>
<feature type="domain" description="Guanylate cyclase" evidence="4">
    <location>
        <begin position="1"/>
        <end position="105"/>
    </location>
</feature>
<evidence type="ECO:0000313" key="5">
    <source>
        <dbReference type="EMBL" id="NDV29008.1"/>
    </source>
</evidence>
<dbReference type="GO" id="GO:0004016">
    <property type="term" value="F:adenylate cyclase activity"/>
    <property type="evidence" value="ECO:0007669"/>
    <property type="project" value="TreeGrafter"/>
</dbReference>
<organism evidence="5">
    <name type="scientific">Arcella intermedia</name>
    <dbReference type="NCBI Taxonomy" id="1963864"/>
    <lineage>
        <taxon>Eukaryota</taxon>
        <taxon>Amoebozoa</taxon>
        <taxon>Tubulinea</taxon>
        <taxon>Elardia</taxon>
        <taxon>Arcellinida</taxon>
        <taxon>Sphaerothecina</taxon>
        <taxon>Arcellidae</taxon>
        <taxon>Arcella</taxon>
    </lineage>
</organism>
<feature type="domain" description="Guanylate cyclase" evidence="4">
    <location>
        <begin position="223"/>
        <end position="357"/>
    </location>
</feature>
<dbReference type="FunFam" id="3.30.70.1230:FF:000017">
    <property type="entry name" value="Adenylate cyclase type 10"/>
    <property type="match status" value="1"/>
</dbReference>
<keyword evidence="1" id="KW-0547">Nucleotide-binding</keyword>
<dbReference type="Pfam" id="PF13191">
    <property type="entry name" value="AAA_16"/>
    <property type="match status" value="1"/>
</dbReference>
<dbReference type="PANTHER" id="PTHR16305:SF28">
    <property type="entry name" value="GUANYLATE CYCLASE DOMAIN-CONTAINING PROTEIN"/>
    <property type="match status" value="1"/>
</dbReference>
<dbReference type="Gene3D" id="3.30.70.1230">
    <property type="entry name" value="Nucleotide cyclase"/>
    <property type="match status" value="2"/>
</dbReference>
<feature type="region of interest" description="Disordered" evidence="3">
    <location>
        <begin position="607"/>
        <end position="630"/>
    </location>
</feature>
<dbReference type="SUPFAM" id="SSF55073">
    <property type="entry name" value="Nucleotide cyclase"/>
    <property type="match status" value="2"/>
</dbReference>
<dbReference type="GO" id="GO:0035556">
    <property type="term" value="P:intracellular signal transduction"/>
    <property type="evidence" value="ECO:0007669"/>
    <property type="project" value="InterPro"/>
</dbReference>